<evidence type="ECO:0000313" key="6">
    <source>
        <dbReference type="EMBL" id="EFH11418.1"/>
    </source>
</evidence>
<dbReference type="GO" id="GO:0016020">
    <property type="term" value="C:membrane"/>
    <property type="evidence" value="ECO:0007669"/>
    <property type="project" value="UniProtKB-SubCell"/>
</dbReference>
<name>D5RMQ3_9PROT</name>
<keyword evidence="4" id="KW-1133">Transmembrane helix</keyword>
<evidence type="ECO:0000256" key="4">
    <source>
        <dbReference type="SAM" id="Phobius"/>
    </source>
</evidence>
<gene>
    <name evidence="6" type="ORF">HMPREF0731_2364</name>
</gene>
<comment type="caution">
    <text evidence="6">The sequence shown here is derived from an EMBL/GenBank/DDBJ whole genome shotgun (WGS) entry which is preliminary data.</text>
</comment>
<sequence length="143" mass="15589">MAKRDKNQRTVIVVRREEGGGDGGHHGGAWKIAYADFVTAMMAFFLLMWLINATSDAQRVGLADYFAPTNVLSRGPSGAGEPFGGRTINSTNTLAGETPPAMGERPMSPLPWTREDRPEDEPDDPPAEPQPPRRFRASPEAPE</sequence>
<keyword evidence="7" id="KW-1185">Reference proteome</keyword>
<dbReference type="HOGENOM" id="CLU_1810319_0_0_5"/>
<dbReference type="Proteomes" id="UP000005324">
    <property type="component" value="Unassembled WGS sequence"/>
</dbReference>
<protein>
    <recommendedName>
        <fullName evidence="5">Motility protein B-like N-terminal domain-containing protein</fullName>
    </recommendedName>
</protein>
<evidence type="ECO:0000313" key="7">
    <source>
        <dbReference type="Proteomes" id="UP000005324"/>
    </source>
</evidence>
<evidence type="ECO:0000256" key="2">
    <source>
        <dbReference type="ARBA" id="ARBA00023136"/>
    </source>
</evidence>
<feature type="domain" description="Motility protein B-like N-terminal" evidence="5">
    <location>
        <begin position="16"/>
        <end position="67"/>
    </location>
</feature>
<keyword evidence="4" id="KW-0812">Transmembrane</keyword>
<dbReference type="RefSeq" id="WP_007006082.1">
    <property type="nucleotide sequence ID" value="NZ_GG770907.1"/>
</dbReference>
<dbReference type="InterPro" id="IPR025713">
    <property type="entry name" value="MotB-like_N_dom"/>
</dbReference>
<accession>D5RMQ3</accession>
<feature type="region of interest" description="Disordered" evidence="3">
    <location>
        <begin position="71"/>
        <end position="143"/>
    </location>
</feature>
<evidence type="ECO:0000256" key="3">
    <source>
        <dbReference type="SAM" id="MobiDB-lite"/>
    </source>
</evidence>
<comment type="subcellular location">
    <subcellularLocation>
        <location evidence="1">Membrane</location>
    </subcellularLocation>
</comment>
<proteinExistence type="predicted"/>
<dbReference type="AlphaFoldDB" id="D5RMQ3"/>
<dbReference type="Pfam" id="PF13677">
    <property type="entry name" value="MotB_plug"/>
    <property type="match status" value="1"/>
</dbReference>
<dbReference type="EMBL" id="ADVL01000401">
    <property type="protein sequence ID" value="EFH11418.1"/>
    <property type="molecule type" value="Genomic_DNA"/>
</dbReference>
<evidence type="ECO:0000256" key="1">
    <source>
        <dbReference type="ARBA" id="ARBA00004370"/>
    </source>
</evidence>
<keyword evidence="2 4" id="KW-0472">Membrane</keyword>
<feature type="non-terminal residue" evidence="6">
    <location>
        <position position="143"/>
    </location>
</feature>
<organism evidence="6 7">
    <name type="scientific">Pseudoroseomonas cervicalis ATCC 49957</name>
    <dbReference type="NCBI Taxonomy" id="525371"/>
    <lineage>
        <taxon>Bacteria</taxon>
        <taxon>Pseudomonadati</taxon>
        <taxon>Pseudomonadota</taxon>
        <taxon>Alphaproteobacteria</taxon>
        <taxon>Acetobacterales</taxon>
        <taxon>Roseomonadaceae</taxon>
        <taxon>Roseomonas</taxon>
    </lineage>
</organism>
<feature type="transmembrane region" description="Helical" evidence="4">
    <location>
        <begin position="32"/>
        <end position="51"/>
    </location>
</feature>
<reference evidence="6 7" key="1">
    <citation type="submission" date="2010-04" db="EMBL/GenBank/DDBJ databases">
        <authorList>
            <person name="Qin X."/>
            <person name="Bachman B."/>
            <person name="Battles P."/>
            <person name="Bell A."/>
            <person name="Bess C."/>
            <person name="Bickham C."/>
            <person name="Chaboub L."/>
            <person name="Chen D."/>
            <person name="Coyle M."/>
            <person name="Deiros D.R."/>
            <person name="Dinh H."/>
            <person name="Forbes L."/>
            <person name="Fowler G."/>
            <person name="Francisco L."/>
            <person name="Fu Q."/>
            <person name="Gubbala S."/>
            <person name="Hale W."/>
            <person name="Han Y."/>
            <person name="Hemphill L."/>
            <person name="Highlander S.K."/>
            <person name="Hirani K."/>
            <person name="Hogues M."/>
            <person name="Jackson L."/>
            <person name="Jakkamsetti A."/>
            <person name="Javaid M."/>
            <person name="Jiang H."/>
            <person name="Korchina V."/>
            <person name="Kovar C."/>
            <person name="Lara F."/>
            <person name="Lee S."/>
            <person name="Mata R."/>
            <person name="Mathew T."/>
            <person name="Moen C."/>
            <person name="Morales K."/>
            <person name="Munidasa M."/>
            <person name="Nazareth L."/>
            <person name="Ngo R."/>
            <person name="Nguyen L."/>
            <person name="Okwuonu G."/>
            <person name="Ongeri F."/>
            <person name="Patil S."/>
            <person name="Petrosino J."/>
            <person name="Pham C."/>
            <person name="Pham P."/>
            <person name="Pu L.-L."/>
            <person name="Puazo M."/>
            <person name="Raj R."/>
            <person name="Reid J."/>
            <person name="Rouhana J."/>
            <person name="Saada N."/>
            <person name="Shang Y."/>
            <person name="Simmons D."/>
            <person name="Thornton R."/>
            <person name="Warren J."/>
            <person name="Weissenberger G."/>
            <person name="Zhang J."/>
            <person name="Zhang L."/>
            <person name="Zhou C."/>
            <person name="Zhu D."/>
            <person name="Muzny D."/>
            <person name="Worley K."/>
            <person name="Gibbs R."/>
        </authorList>
    </citation>
    <scope>NUCLEOTIDE SEQUENCE [LARGE SCALE GENOMIC DNA]</scope>
    <source>
        <strain evidence="6 7">ATCC 49957</strain>
    </source>
</reference>
<evidence type="ECO:0000259" key="5">
    <source>
        <dbReference type="Pfam" id="PF13677"/>
    </source>
</evidence>